<reference evidence="1 2" key="1">
    <citation type="submission" date="2019-06" db="EMBL/GenBank/DDBJ databases">
        <title>Draft genomes of female and male turbot (Scophthalmus maximus).</title>
        <authorList>
            <person name="Xu H."/>
            <person name="Xu X.-W."/>
            <person name="Shao C."/>
            <person name="Chen S."/>
        </authorList>
    </citation>
    <scope>NUCLEOTIDE SEQUENCE [LARGE SCALE GENOMIC DNA]</scope>
    <source>
        <strain evidence="1">Ysfricsl-2016a</strain>
        <tissue evidence="1">Blood</tissue>
    </source>
</reference>
<dbReference type="Proteomes" id="UP000438429">
    <property type="component" value="Unassembled WGS sequence"/>
</dbReference>
<gene>
    <name evidence="1" type="ORF">F2P81_008416</name>
</gene>
<sequence length="86" mass="9366">MSKREASGKILIQLELSHPDSADTPPPPRWKLNSSSGCALSSQCRHVKTVFTTLTTILLLNCHSVELQQSLDSSSLMAKATKPCRS</sequence>
<accession>A0A6A4TB89</accession>
<proteinExistence type="predicted"/>
<protein>
    <submittedName>
        <fullName evidence="1">Uncharacterized protein</fullName>
    </submittedName>
</protein>
<evidence type="ECO:0000313" key="1">
    <source>
        <dbReference type="EMBL" id="KAF0040181.1"/>
    </source>
</evidence>
<evidence type="ECO:0000313" key="2">
    <source>
        <dbReference type="Proteomes" id="UP000438429"/>
    </source>
</evidence>
<organism evidence="1 2">
    <name type="scientific">Scophthalmus maximus</name>
    <name type="common">Turbot</name>
    <name type="synonym">Psetta maxima</name>
    <dbReference type="NCBI Taxonomy" id="52904"/>
    <lineage>
        <taxon>Eukaryota</taxon>
        <taxon>Metazoa</taxon>
        <taxon>Chordata</taxon>
        <taxon>Craniata</taxon>
        <taxon>Vertebrata</taxon>
        <taxon>Euteleostomi</taxon>
        <taxon>Actinopterygii</taxon>
        <taxon>Neopterygii</taxon>
        <taxon>Teleostei</taxon>
        <taxon>Neoteleostei</taxon>
        <taxon>Acanthomorphata</taxon>
        <taxon>Carangaria</taxon>
        <taxon>Pleuronectiformes</taxon>
        <taxon>Pleuronectoidei</taxon>
        <taxon>Scophthalmidae</taxon>
        <taxon>Scophthalmus</taxon>
    </lineage>
</organism>
<comment type="caution">
    <text evidence="1">The sequence shown here is derived from an EMBL/GenBank/DDBJ whole genome shotgun (WGS) entry which is preliminary data.</text>
</comment>
<dbReference type="AlphaFoldDB" id="A0A6A4TB89"/>
<name>A0A6A4TB89_SCOMX</name>
<dbReference type="EMBL" id="VEVO01000007">
    <property type="protein sequence ID" value="KAF0040181.1"/>
    <property type="molecule type" value="Genomic_DNA"/>
</dbReference>